<dbReference type="SUPFAM" id="SSF56672">
    <property type="entry name" value="DNA/RNA polymerases"/>
    <property type="match status" value="1"/>
</dbReference>
<dbReference type="PROSITE" id="PS50878">
    <property type="entry name" value="RT_POL"/>
    <property type="match status" value="1"/>
</dbReference>
<gene>
    <name evidence="3" type="ordered locus">LOC_Os11g27210</name>
</gene>
<evidence type="ECO:0000256" key="1">
    <source>
        <dbReference type="SAM" id="MobiDB-lite"/>
    </source>
</evidence>
<dbReference type="PANTHER" id="PTHR31635">
    <property type="entry name" value="REVERSE TRANSCRIPTASE DOMAIN-CONTAINING PROTEIN-RELATED"/>
    <property type="match status" value="1"/>
</dbReference>
<dbReference type="CDD" id="cd01650">
    <property type="entry name" value="RT_nLTR_like"/>
    <property type="match status" value="1"/>
</dbReference>
<dbReference type="InterPro" id="IPR000477">
    <property type="entry name" value="RT_dom"/>
</dbReference>
<dbReference type="PANTHER" id="PTHR31635:SF196">
    <property type="entry name" value="REVERSE TRANSCRIPTASE DOMAIN-CONTAINING PROTEIN-RELATED"/>
    <property type="match status" value="1"/>
</dbReference>
<evidence type="ECO:0000313" key="3">
    <source>
        <dbReference type="EMBL" id="ABA93441.1"/>
    </source>
</evidence>
<feature type="domain" description="Reverse transcriptase" evidence="2">
    <location>
        <begin position="889"/>
        <end position="1167"/>
    </location>
</feature>
<dbReference type="EMBL" id="DP000010">
    <property type="protein sequence ID" value="ABA93441.1"/>
    <property type="molecule type" value="Genomic_DNA"/>
</dbReference>
<dbReference type="Pfam" id="PF00078">
    <property type="entry name" value="RVT_1"/>
    <property type="match status" value="1"/>
</dbReference>
<feature type="region of interest" description="Disordered" evidence="1">
    <location>
        <begin position="1"/>
        <end position="62"/>
    </location>
</feature>
<reference evidence="3" key="2">
    <citation type="submission" date="2005-04" db="EMBL/GenBank/DDBJ databases">
        <authorList>
            <person name="Buell C.R."/>
            <person name="Wing R.A."/>
            <person name="McCombie W.A."/>
            <person name="Ouyang S."/>
        </authorList>
    </citation>
    <scope>NUCLEOTIDE SEQUENCE</scope>
</reference>
<sequence>MERNHRQGFGNGGNGGYAPRGFHPGFGVGNQHGGAPGGRGRGRGRGRSGGRPGFRHDLSHGGRWNNFGGGHGWRGGFGLNAGPSGGGFNGAGFQPSFGSAVRADGGGVGAGNLVFGAVPGMSAPVFPAAGGGVLPAGALLTGGAPGGGLQMAGGGVQTGVLPAGAVSTSGAPGGRLQTAAGGLQSGALLTGGVPGGGLQAGFPTNGATPGAGSAGAGDLLLTGGVLAATSAVASETVSLMKIADSRKGNSQQDRLKVDGGGIQTRGSGAMVSNISSGPTAGGPAGGSIPSGGAFGAFALAPSASVYGGAGHKIKHEPRAALIKVSKGKLSVNDVIAELERLIPGRWRWVVHDNGDDTFRTMFPSAAELRRMVEWGKVHTKVGEVKMEIAERGVGNEVKYVIPKVWVQCKGLPSQLREYLIIWAVGSILGITKAVDMLFTRRYDIAHLQVLALDPSLIPDVVDVVIGDHLYELAFKVEPESGLTSLFRWKWKIWMMVSGKEVGGDFGGQSSGGGGSSVPSAQLSLLPEYDGLTASDEEFDGLKGEPVVVEKLRTQESLGTKLAAIPEAVISPSRKSKRRASDSDQIVLERAEKLKAEKNLVYMQAKDDVINDLKSIEEKRLGNFVCSSVNQASTSIVESELLDDHLDDNTLLQHLCGDIMEEVMDLSGVDDNYSQATLNSLVPSPNTKKSAKKDIGLIDEEDFYIKFHLCNKVDKFKWALVLVYGPTQNEFKEQFLVKNRLSSILREEKIKWYQRAKSKDILEGDSNTKYFHLVANGKHRKTRNFQLQDGDHLIDGDANLKSHITTYYKGLFGPPDDSLLQFDESRVADIPQVSLLENEALTQDFTGKEIKEAIFQMEHNKAPGPDGFPTEFYQVFWNVIKNDLLELFKEFHNGSLPLFSLNFGTIILLPKCVEAMKIQQYRPICLLNVSFKIFTKVATNRVMSVAQKVISPTQTAFILGRNIMEGVVILHETLHELHRKNNSGVILKIDFEKAYDKVKWSFVQQTLRMKGFSPKWCEWIVSFIQGGHVGIKVNDQIGDNFQTHKGLRQGDPLSPILFNIVADMLALLIKRAKDNGLLNGVIPHLVDDGLSILQYADNTIIFLEHDLQQAKNLKLILSVFEKLSGLKINFHKSELFCFSQAKDCYDQYSSIFGCKLGSFPVKYLGIPMHFRKLSNNDWKVIEQRIERKLSSWKGKHMSVGGRLVLINSVLSSLAMFMISFFEIPKGVLQKIDYYRSRFFWQGDDHKKKYRLTRWDIICQPKDQGGLGVHNLEIQNKCLLSNFQGNILVSTVGPTTKV</sequence>
<accession>Q2R4V1</accession>
<protein>
    <submittedName>
        <fullName evidence="3">Retrotransposon protein, putative, unclassified</fullName>
    </submittedName>
</protein>
<proteinExistence type="predicted"/>
<reference evidence="3" key="1">
    <citation type="journal article" date="2005" name="BMC Biol.">
        <title>The sequence of rice chromosomes 11 and 12, rich in disease resistance genes and recent gene duplications.</title>
        <authorList>
            <consortium name="The rice chromosomes 11 and 12 sequencing consortia"/>
        </authorList>
    </citation>
    <scope>NUCLEOTIDE SEQUENCE [LARGE SCALE GENOMIC DNA]</scope>
</reference>
<organism evidence="3">
    <name type="scientific">Oryza sativa subsp. japonica</name>
    <name type="common">Rice</name>
    <dbReference type="NCBI Taxonomy" id="39947"/>
    <lineage>
        <taxon>Eukaryota</taxon>
        <taxon>Viridiplantae</taxon>
        <taxon>Streptophyta</taxon>
        <taxon>Embryophyta</taxon>
        <taxon>Tracheophyta</taxon>
        <taxon>Spermatophyta</taxon>
        <taxon>Magnoliopsida</taxon>
        <taxon>Liliopsida</taxon>
        <taxon>Poales</taxon>
        <taxon>Poaceae</taxon>
        <taxon>BOP clade</taxon>
        <taxon>Oryzoideae</taxon>
        <taxon>Oryzeae</taxon>
        <taxon>Oryzinae</taxon>
        <taxon>Oryza</taxon>
        <taxon>Oryza sativa</taxon>
    </lineage>
</organism>
<evidence type="ECO:0000259" key="2">
    <source>
        <dbReference type="PROSITE" id="PS50878"/>
    </source>
</evidence>
<reference evidence="3" key="3">
    <citation type="submission" date="2006-01" db="EMBL/GenBank/DDBJ databases">
        <authorList>
            <person name="Buell R."/>
        </authorList>
    </citation>
    <scope>NUCLEOTIDE SEQUENCE</scope>
</reference>
<feature type="compositionally biased region" description="Gly residues" evidence="1">
    <location>
        <begin position="9"/>
        <end position="39"/>
    </location>
</feature>
<dbReference type="InterPro" id="IPR043502">
    <property type="entry name" value="DNA/RNA_pol_sf"/>
</dbReference>
<name>Q2R4V1_ORYSJ</name>